<evidence type="ECO:0000313" key="6">
    <source>
        <dbReference type="Proteomes" id="UP001530293"/>
    </source>
</evidence>
<accession>A0ABD3M9Y6</accession>
<dbReference type="Proteomes" id="UP001530293">
    <property type="component" value="Unassembled WGS sequence"/>
</dbReference>
<sequence length="657" mass="73029">MTPPSKRALFIILSLLFVSSSTTTAIDLGRAFKKNKEDSATTTTNDNDDAAGSSGNSGDALADARKLINDLNDAAMGTVTQPGREKEPTTCDEILAKSLVVAKEEKAAVSAEKDAVVRAAALLSEKIDDLNALLDLAKGEIAALEQTLSTQAADHEAKVEEVQADSERVKQEAGDAIAAEMERFKVEMDIMKNATSTTIAKMEAETAEQIADMERDVAERIAEAEQKVKSTEEYYQDLLAKAEEGASGKVASIIAKSEQEVAAVMKSTAKKIADAELDAQKKLDQMEMDITELKSVHAQEISNLKANHANEMKDVEEVAEKRVQRIHDEMDKAIAKAESKISAEREKNANLEEQLQQMMMEAQNAQKSLLSDLEMTRMSSIELEKEVSFWKETHAHQGYCNTTLLLEDSRRLVMHALDSTSRGLDSGHKMLMAGLATQLAMAQKTGTDVMHYYEHDLLPAIEKIVREAMTKAVTMYDNHVAEHVNNNLLPFYNERIIPVYNERIYPVYNENILPVYMEHVSPAVKTIESEVSVAIQKSQEGVQLAREKSALLVEETSTAVLELIDETDRVDKSMLPQWLYQILDHASRDGEWAVEKLFRGLSIIVAILCRSLIFRILGYVLSWIWFFCPLRLFVRARPKEGTKNDTKGVKSKTNGRG</sequence>
<keyword evidence="6" id="KW-1185">Reference proteome</keyword>
<evidence type="ECO:0000313" key="5">
    <source>
        <dbReference type="EMBL" id="KAL3760773.1"/>
    </source>
</evidence>
<comment type="caution">
    <text evidence="5">The sequence shown here is derived from an EMBL/GenBank/DDBJ whole genome shotgun (WGS) entry which is preliminary data.</text>
</comment>
<evidence type="ECO:0000256" key="3">
    <source>
        <dbReference type="SAM" id="Phobius"/>
    </source>
</evidence>
<proteinExistence type="predicted"/>
<feature type="coiled-coil region" evidence="1">
    <location>
        <begin position="120"/>
        <end position="172"/>
    </location>
</feature>
<evidence type="ECO:0000256" key="1">
    <source>
        <dbReference type="SAM" id="Coils"/>
    </source>
</evidence>
<feature type="signal peptide" evidence="4">
    <location>
        <begin position="1"/>
        <end position="25"/>
    </location>
</feature>
<feature type="chain" id="PRO_5044747889" evidence="4">
    <location>
        <begin position="26"/>
        <end position="657"/>
    </location>
</feature>
<keyword evidence="3" id="KW-0812">Transmembrane</keyword>
<feature type="transmembrane region" description="Helical" evidence="3">
    <location>
        <begin position="612"/>
        <end position="634"/>
    </location>
</feature>
<evidence type="ECO:0000256" key="2">
    <source>
        <dbReference type="SAM" id="MobiDB-lite"/>
    </source>
</evidence>
<gene>
    <name evidence="5" type="ORF">ACHAWU_007839</name>
</gene>
<keyword evidence="4" id="KW-0732">Signal</keyword>
<keyword evidence="1" id="KW-0175">Coiled coil</keyword>
<keyword evidence="3" id="KW-0472">Membrane</keyword>
<protein>
    <submittedName>
        <fullName evidence="5">Uncharacterized protein</fullName>
    </submittedName>
</protein>
<feature type="coiled-coil region" evidence="1">
    <location>
        <begin position="298"/>
        <end position="368"/>
    </location>
</feature>
<reference evidence="5 6" key="1">
    <citation type="submission" date="2024-10" db="EMBL/GenBank/DDBJ databases">
        <title>Updated reference genomes for cyclostephanoid diatoms.</title>
        <authorList>
            <person name="Roberts W.R."/>
            <person name="Alverson A.J."/>
        </authorList>
    </citation>
    <scope>NUCLEOTIDE SEQUENCE [LARGE SCALE GENOMIC DNA]</scope>
    <source>
        <strain evidence="5 6">AJA232-27</strain>
    </source>
</reference>
<keyword evidence="3" id="KW-1133">Transmembrane helix</keyword>
<dbReference type="AlphaFoldDB" id="A0ABD3M9Y6"/>
<evidence type="ECO:0000256" key="4">
    <source>
        <dbReference type="SAM" id="SignalP"/>
    </source>
</evidence>
<organism evidence="5 6">
    <name type="scientific">Discostella pseudostelligera</name>
    <dbReference type="NCBI Taxonomy" id="259834"/>
    <lineage>
        <taxon>Eukaryota</taxon>
        <taxon>Sar</taxon>
        <taxon>Stramenopiles</taxon>
        <taxon>Ochrophyta</taxon>
        <taxon>Bacillariophyta</taxon>
        <taxon>Coscinodiscophyceae</taxon>
        <taxon>Thalassiosirophycidae</taxon>
        <taxon>Stephanodiscales</taxon>
        <taxon>Stephanodiscaceae</taxon>
        <taxon>Discostella</taxon>
    </lineage>
</organism>
<name>A0ABD3M9Y6_9STRA</name>
<feature type="coiled-coil region" evidence="1">
    <location>
        <begin position="207"/>
        <end position="241"/>
    </location>
</feature>
<feature type="region of interest" description="Disordered" evidence="2">
    <location>
        <begin position="36"/>
        <end position="58"/>
    </location>
</feature>
<dbReference type="EMBL" id="JALLBG020000171">
    <property type="protein sequence ID" value="KAL3760773.1"/>
    <property type="molecule type" value="Genomic_DNA"/>
</dbReference>